<evidence type="ECO:0000313" key="3">
    <source>
        <dbReference type="Proteomes" id="UP001592531"/>
    </source>
</evidence>
<reference evidence="2 3" key="1">
    <citation type="submission" date="2024-09" db="EMBL/GenBank/DDBJ databases">
        <authorList>
            <person name="Lee S.D."/>
        </authorList>
    </citation>
    <scope>NUCLEOTIDE SEQUENCE [LARGE SCALE GENOMIC DNA]</scope>
    <source>
        <strain evidence="2 3">N8-3</strain>
    </source>
</reference>
<dbReference type="SMART" id="SM00347">
    <property type="entry name" value="HTH_MARR"/>
    <property type="match status" value="1"/>
</dbReference>
<dbReference type="Pfam" id="PF12802">
    <property type="entry name" value="MarR_2"/>
    <property type="match status" value="1"/>
</dbReference>
<dbReference type="SUPFAM" id="SSF46785">
    <property type="entry name" value="Winged helix' DNA-binding domain"/>
    <property type="match status" value="1"/>
</dbReference>
<dbReference type="RefSeq" id="WP_380535399.1">
    <property type="nucleotide sequence ID" value="NZ_JBHFAB010000007.1"/>
</dbReference>
<accession>A0ABV6VUC0</accession>
<dbReference type="EMBL" id="JBHFAB010000007">
    <property type="protein sequence ID" value="MFC1417355.1"/>
    <property type="molecule type" value="Genomic_DNA"/>
</dbReference>
<name>A0ABV6VUC0_9ACTN</name>
<dbReference type="PRINTS" id="PR00598">
    <property type="entry name" value="HTHMARR"/>
</dbReference>
<evidence type="ECO:0000313" key="2">
    <source>
        <dbReference type="EMBL" id="MFC1417355.1"/>
    </source>
</evidence>
<dbReference type="PANTHER" id="PTHR33164">
    <property type="entry name" value="TRANSCRIPTIONAL REGULATOR, MARR FAMILY"/>
    <property type="match status" value="1"/>
</dbReference>
<dbReference type="InterPro" id="IPR036390">
    <property type="entry name" value="WH_DNA-bd_sf"/>
</dbReference>
<evidence type="ECO:0000259" key="1">
    <source>
        <dbReference type="PROSITE" id="PS50995"/>
    </source>
</evidence>
<dbReference type="InterPro" id="IPR000835">
    <property type="entry name" value="HTH_MarR-typ"/>
</dbReference>
<sequence length="159" mass="17221">MADGAGVDDRELVTWWGLVVEAYGRTTPLLQVGPVGGVDLPGPWFEVLLRLLRTPGGQLTMSQLAHEVALTSGGFTKLADRMVGAGLIERQASVEDRRVSHAVLTAEGRRIAEEAQRLHVARLREHFLGPLGEERAGQLAALMRLLRDANTRPVSGSSH</sequence>
<gene>
    <name evidence="2" type="ORF">ACEZDE_11935</name>
</gene>
<organism evidence="2 3">
    <name type="scientific">Streptacidiphilus cavernicola</name>
    <dbReference type="NCBI Taxonomy" id="3342716"/>
    <lineage>
        <taxon>Bacteria</taxon>
        <taxon>Bacillati</taxon>
        <taxon>Actinomycetota</taxon>
        <taxon>Actinomycetes</taxon>
        <taxon>Kitasatosporales</taxon>
        <taxon>Streptomycetaceae</taxon>
        <taxon>Streptacidiphilus</taxon>
    </lineage>
</organism>
<proteinExistence type="predicted"/>
<dbReference type="PROSITE" id="PS50995">
    <property type="entry name" value="HTH_MARR_2"/>
    <property type="match status" value="1"/>
</dbReference>
<dbReference type="InterPro" id="IPR036388">
    <property type="entry name" value="WH-like_DNA-bd_sf"/>
</dbReference>
<keyword evidence="3" id="KW-1185">Reference proteome</keyword>
<feature type="domain" description="HTH marR-type" evidence="1">
    <location>
        <begin position="9"/>
        <end position="151"/>
    </location>
</feature>
<dbReference type="Proteomes" id="UP001592531">
    <property type="component" value="Unassembled WGS sequence"/>
</dbReference>
<dbReference type="PANTHER" id="PTHR33164:SF99">
    <property type="entry name" value="MARR FAMILY REGULATORY PROTEIN"/>
    <property type="match status" value="1"/>
</dbReference>
<comment type="caution">
    <text evidence="2">The sequence shown here is derived from an EMBL/GenBank/DDBJ whole genome shotgun (WGS) entry which is preliminary data.</text>
</comment>
<dbReference type="Gene3D" id="1.10.10.10">
    <property type="entry name" value="Winged helix-like DNA-binding domain superfamily/Winged helix DNA-binding domain"/>
    <property type="match status" value="1"/>
</dbReference>
<dbReference type="InterPro" id="IPR039422">
    <property type="entry name" value="MarR/SlyA-like"/>
</dbReference>
<protein>
    <submittedName>
        <fullName evidence="2">MarR family winged helix-turn-helix transcriptional regulator</fullName>
    </submittedName>
</protein>